<proteinExistence type="predicted"/>
<dbReference type="Pfam" id="PF02770">
    <property type="entry name" value="Acyl-CoA_dh_M"/>
    <property type="match status" value="1"/>
</dbReference>
<protein>
    <submittedName>
        <fullName evidence="6">Acyl-CoA dehydrogenase type 2 domain protein</fullName>
    </submittedName>
</protein>
<dbReference type="Gene3D" id="2.40.110.10">
    <property type="entry name" value="Butyryl-CoA Dehydrogenase, subunit A, domain 2"/>
    <property type="match status" value="1"/>
</dbReference>
<evidence type="ECO:0000313" key="6">
    <source>
        <dbReference type="EMBL" id="ACZ42091.1"/>
    </source>
</evidence>
<dbReference type="InterPro" id="IPR013107">
    <property type="entry name" value="Acyl-CoA_DH_C"/>
</dbReference>
<dbReference type="SUPFAM" id="SSF47203">
    <property type="entry name" value="Acyl-CoA dehydrogenase C-terminal domain-like"/>
    <property type="match status" value="1"/>
</dbReference>
<reference evidence="7" key="1">
    <citation type="journal article" date="2010" name="Stand. Genomic Sci.">
        <title>Complete genome sequence of 'Thermobaculum terrenum' type strain (YNP1).</title>
        <authorList>
            <person name="Kiss H."/>
            <person name="Cleland D."/>
            <person name="Lapidus A."/>
            <person name="Lucas S."/>
            <person name="Glavina Del Rio T."/>
            <person name="Nolan M."/>
            <person name="Tice H."/>
            <person name="Han C."/>
            <person name="Goodwin L."/>
            <person name="Pitluck S."/>
            <person name="Liolios K."/>
            <person name="Ivanova N."/>
            <person name="Mavromatis K."/>
            <person name="Ovchinnikova G."/>
            <person name="Pati A."/>
            <person name="Chen A."/>
            <person name="Palaniappan K."/>
            <person name="Land M."/>
            <person name="Hauser L."/>
            <person name="Chang Y."/>
            <person name="Jeffries C."/>
            <person name="Lu M."/>
            <person name="Brettin T."/>
            <person name="Detter J."/>
            <person name="Goker M."/>
            <person name="Tindall B."/>
            <person name="Beck B."/>
            <person name="McDermott T."/>
            <person name="Woyke T."/>
            <person name="Bristow J."/>
            <person name="Eisen J."/>
            <person name="Markowitz V."/>
            <person name="Hugenholtz P."/>
            <person name="Kyrpides N."/>
            <person name="Klenk H."/>
            <person name="Cheng J."/>
        </authorList>
    </citation>
    <scope>NUCLEOTIDE SEQUENCE [LARGE SCALE GENOMIC DNA]</scope>
    <source>
        <strain evidence="7">ATCC BAA-798 / YNP1</strain>
    </source>
</reference>
<dbReference type="Pfam" id="PF08028">
    <property type="entry name" value="Acyl-CoA_dh_2"/>
    <property type="match status" value="1"/>
</dbReference>
<dbReference type="Gene3D" id="1.20.140.10">
    <property type="entry name" value="Butyryl-CoA Dehydrogenase, subunit A, domain 3"/>
    <property type="match status" value="1"/>
</dbReference>
<dbReference type="PIRSF" id="PIRSF016578">
    <property type="entry name" value="HsaA"/>
    <property type="match status" value="1"/>
</dbReference>
<dbReference type="InterPro" id="IPR013786">
    <property type="entry name" value="AcylCoA_DH/ox_N"/>
</dbReference>
<dbReference type="AlphaFoldDB" id="D1CBC6"/>
<dbReference type="InterPro" id="IPR046373">
    <property type="entry name" value="Acyl-CoA_Oxase/DH_mid-dom_sf"/>
</dbReference>
<evidence type="ECO:0000259" key="4">
    <source>
        <dbReference type="Pfam" id="PF02771"/>
    </source>
</evidence>
<dbReference type="PANTHER" id="PTHR43884">
    <property type="entry name" value="ACYL-COA DEHYDROGENASE"/>
    <property type="match status" value="1"/>
</dbReference>
<dbReference type="InterPro" id="IPR009100">
    <property type="entry name" value="AcylCoA_DH/oxidase_NM_dom_sf"/>
</dbReference>
<dbReference type="InterPro" id="IPR036250">
    <property type="entry name" value="AcylCo_DH-like_C"/>
</dbReference>
<dbReference type="OrthoDB" id="9785203at2"/>
<feature type="domain" description="Acyl-CoA dehydrogenase/oxidase N-terminal" evidence="4">
    <location>
        <begin position="19"/>
        <end position="97"/>
    </location>
</feature>
<dbReference type="Proteomes" id="UP000000323">
    <property type="component" value="Chromosome 1"/>
</dbReference>
<dbReference type="InterPro" id="IPR037069">
    <property type="entry name" value="AcylCoA_DH/ox_N_sf"/>
</dbReference>
<gene>
    <name evidence="6" type="ordered locus">Tter_1183</name>
</gene>
<feature type="domain" description="Acyl-CoA dehydrogenase C-terminal" evidence="5">
    <location>
        <begin position="243"/>
        <end position="364"/>
    </location>
</feature>
<dbReference type="GO" id="GO:0050660">
    <property type="term" value="F:flavin adenine dinucleotide binding"/>
    <property type="evidence" value="ECO:0007669"/>
    <property type="project" value="InterPro"/>
</dbReference>
<accession>D1CBC6</accession>
<evidence type="ECO:0000259" key="5">
    <source>
        <dbReference type="Pfam" id="PF08028"/>
    </source>
</evidence>
<dbReference type="Gene3D" id="1.10.540.10">
    <property type="entry name" value="Acyl-CoA dehydrogenase/oxidase, N-terminal domain"/>
    <property type="match status" value="1"/>
</dbReference>
<dbReference type="STRING" id="525904.Tter_1183"/>
<dbReference type="GO" id="GO:0003995">
    <property type="term" value="F:acyl-CoA dehydrogenase activity"/>
    <property type="evidence" value="ECO:0007669"/>
    <property type="project" value="TreeGrafter"/>
</dbReference>
<dbReference type="PANTHER" id="PTHR43884:SF25">
    <property type="entry name" value="ACYL-COA DEHYDROGENASE YDBM-RELATED"/>
    <property type="match status" value="1"/>
</dbReference>
<dbReference type="eggNOG" id="COG1960">
    <property type="taxonomic scope" value="Bacteria"/>
</dbReference>
<evidence type="ECO:0000256" key="1">
    <source>
        <dbReference type="ARBA" id="ARBA00022630"/>
    </source>
</evidence>
<keyword evidence="2" id="KW-0560">Oxidoreductase</keyword>
<dbReference type="Pfam" id="PF02771">
    <property type="entry name" value="Acyl-CoA_dh_N"/>
    <property type="match status" value="1"/>
</dbReference>
<keyword evidence="1" id="KW-0285">Flavoprotein</keyword>
<evidence type="ECO:0000313" key="7">
    <source>
        <dbReference type="Proteomes" id="UP000000323"/>
    </source>
</evidence>
<keyword evidence="7" id="KW-1185">Reference proteome</keyword>
<sequence length="390" mass="42871">MINQQTETLSSVDKLLNVASQIRTQIASKAATHDEEASFPFKNFQVIRDKGFHKLTVPQEYGGLGFDIEQLVAIQQEIAKGDASTALVLGMHLSLIGRQAESRDWEESFFEFICREIVEKGAIINSAATEPQMGSPSRGGLPQTRAEKKNDGWVLSGRKSFVTGAPILDYFIVLAAIDDRRASFLVPRDSDGLSIEETWNTLGMRASGSHDLLLEEVFVPDEFLIIPKESQAPANSGRVWSALTLSAIYLGIAKAAQEFIVDFCKNRIPSALGKPIAELEHVQHALGEIAADIRIAEITLETTAKRWTQNIPIRDKISGDVALTKYTCTNCAVKVTDKAMRIAGGSALSKKLPLERYFRDARAGLYNPPADHETLRMLGMESLGLAIRLT</sequence>
<dbReference type="KEGG" id="ttr:Tter_1183"/>
<evidence type="ECO:0000259" key="3">
    <source>
        <dbReference type="Pfam" id="PF02770"/>
    </source>
</evidence>
<dbReference type="HOGENOM" id="CLU_018204_3_2_0"/>
<dbReference type="InterPro" id="IPR006091">
    <property type="entry name" value="Acyl-CoA_Oxase/DH_mid-dom"/>
</dbReference>
<dbReference type="CDD" id="cd00567">
    <property type="entry name" value="ACAD"/>
    <property type="match status" value="1"/>
</dbReference>
<organism evidence="6 7">
    <name type="scientific">Thermobaculum terrenum (strain ATCC BAA-798 / CCMEE 7001 / YNP1)</name>
    <dbReference type="NCBI Taxonomy" id="525904"/>
    <lineage>
        <taxon>Bacteria</taxon>
        <taxon>Bacillati</taxon>
        <taxon>Chloroflexota</taxon>
        <taxon>Chloroflexia</taxon>
        <taxon>Candidatus Thermobaculales</taxon>
        <taxon>Candidatus Thermobaculaceae</taxon>
        <taxon>Thermobaculum</taxon>
    </lineage>
</organism>
<dbReference type="RefSeq" id="WP_012875126.1">
    <property type="nucleotide sequence ID" value="NC_013525.1"/>
</dbReference>
<dbReference type="EMBL" id="CP001825">
    <property type="protein sequence ID" value="ACZ42091.1"/>
    <property type="molecule type" value="Genomic_DNA"/>
</dbReference>
<evidence type="ECO:0000256" key="2">
    <source>
        <dbReference type="ARBA" id="ARBA00023002"/>
    </source>
</evidence>
<feature type="domain" description="Acyl-CoA oxidase/dehydrogenase middle" evidence="3">
    <location>
        <begin position="127"/>
        <end position="217"/>
    </location>
</feature>
<name>D1CBC6_THET1</name>
<dbReference type="SUPFAM" id="SSF56645">
    <property type="entry name" value="Acyl-CoA dehydrogenase NM domain-like"/>
    <property type="match status" value="1"/>
</dbReference>